<reference evidence="2 3" key="1">
    <citation type="submission" date="2024-06" db="EMBL/GenBank/DDBJ databases">
        <title>Sorghum-associated microbial communities from plants grown in Nebraska, USA.</title>
        <authorList>
            <person name="Schachtman D."/>
        </authorList>
    </citation>
    <scope>NUCLEOTIDE SEQUENCE [LARGE SCALE GENOMIC DNA]</scope>
    <source>
        <strain evidence="2 3">1288</strain>
    </source>
</reference>
<dbReference type="Proteomes" id="UP001549104">
    <property type="component" value="Unassembled WGS sequence"/>
</dbReference>
<evidence type="ECO:0000313" key="3">
    <source>
        <dbReference type="Proteomes" id="UP001549104"/>
    </source>
</evidence>
<comment type="caution">
    <text evidence="2">The sequence shown here is derived from an EMBL/GenBank/DDBJ whole genome shotgun (WGS) entry which is preliminary data.</text>
</comment>
<feature type="transmembrane region" description="Helical" evidence="1">
    <location>
        <begin position="62"/>
        <end position="83"/>
    </location>
</feature>
<sequence>MLKFIDKYYEKITWSIILLGLILLFVANDYLSLVLFLYLLIRALKSRDSIRKTLRTTPLSTMVIYAVGMIVLIIALVFIMLYSGDFIKKYNIPVFLQYIYIAVVLVGSMFLYTWLMDFLIKKWNKKRVSK</sequence>
<dbReference type="EMBL" id="JBEPME010000003">
    <property type="protein sequence ID" value="MET3657592.1"/>
    <property type="molecule type" value="Genomic_DNA"/>
</dbReference>
<keyword evidence="1" id="KW-0472">Membrane</keyword>
<keyword evidence="3" id="KW-1185">Reference proteome</keyword>
<keyword evidence="1" id="KW-0812">Transmembrane</keyword>
<name>A0ABV2K940_SPOPS</name>
<organism evidence="2 3">
    <name type="scientific">Sporosarcina psychrophila</name>
    <name type="common">Bacillus psychrophilus</name>
    <dbReference type="NCBI Taxonomy" id="1476"/>
    <lineage>
        <taxon>Bacteria</taxon>
        <taxon>Bacillati</taxon>
        <taxon>Bacillota</taxon>
        <taxon>Bacilli</taxon>
        <taxon>Bacillales</taxon>
        <taxon>Caryophanaceae</taxon>
        <taxon>Sporosarcina</taxon>
    </lineage>
</organism>
<protein>
    <submittedName>
        <fullName evidence="2">Uncharacterized protein YacL</fullName>
    </submittedName>
</protein>
<accession>A0ABV2K940</accession>
<evidence type="ECO:0000256" key="1">
    <source>
        <dbReference type="SAM" id="Phobius"/>
    </source>
</evidence>
<dbReference type="RefSeq" id="WP_354313421.1">
    <property type="nucleotide sequence ID" value="NZ_JBEPME010000003.1"/>
</dbReference>
<feature type="transmembrane region" description="Helical" evidence="1">
    <location>
        <begin position="12"/>
        <end position="41"/>
    </location>
</feature>
<feature type="transmembrane region" description="Helical" evidence="1">
    <location>
        <begin position="95"/>
        <end position="120"/>
    </location>
</feature>
<keyword evidence="1" id="KW-1133">Transmembrane helix</keyword>
<evidence type="ECO:0000313" key="2">
    <source>
        <dbReference type="EMBL" id="MET3657592.1"/>
    </source>
</evidence>
<proteinExistence type="predicted"/>
<gene>
    <name evidence="2" type="ORF">ABIC55_002679</name>
</gene>